<gene>
    <name evidence="2" type="ORF">MKW98_022162</name>
</gene>
<proteinExistence type="predicted"/>
<sequence>MEQPVIVINETPKKAHKRIAKKPVSKEMSVRRSPEKTVRRSPRLQAQSKFENSNVGVSRKLFVDLLNEVESQ</sequence>
<keyword evidence="3" id="KW-1185">Reference proteome</keyword>
<evidence type="ECO:0000313" key="3">
    <source>
        <dbReference type="Proteomes" id="UP001202328"/>
    </source>
</evidence>
<dbReference type="AlphaFoldDB" id="A0AAD4T1L1"/>
<feature type="region of interest" description="Disordered" evidence="1">
    <location>
        <begin position="12"/>
        <end position="51"/>
    </location>
</feature>
<accession>A0AAD4T1L1</accession>
<evidence type="ECO:0000313" key="2">
    <source>
        <dbReference type="EMBL" id="KAI3930513.1"/>
    </source>
</evidence>
<dbReference type="Proteomes" id="UP001202328">
    <property type="component" value="Unassembled WGS sequence"/>
</dbReference>
<comment type="caution">
    <text evidence="2">The sequence shown here is derived from an EMBL/GenBank/DDBJ whole genome shotgun (WGS) entry which is preliminary data.</text>
</comment>
<dbReference type="EMBL" id="JAJJMB010007362">
    <property type="protein sequence ID" value="KAI3930513.1"/>
    <property type="molecule type" value="Genomic_DNA"/>
</dbReference>
<feature type="compositionally biased region" description="Basic residues" evidence="1">
    <location>
        <begin position="14"/>
        <end position="23"/>
    </location>
</feature>
<evidence type="ECO:0000256" key="1">
    <source>
        <dbReference type="SAM" id="MobiDB-lite"/>
    </source>
</evidence>
<organism evidence="2 3">
    <name type="scientific">Papaver atlanticum</name>
    <dbReference type="NCBI Taxonomy" id="357466"/>
    <lineage>
        <taxon>Eukaryota</taxon>
        <taxon>Viridiplantae</taxon>
        <taxon>Streptophyta</taxon>
        <taxon>Embryophyta</taxon>
        <taxon>Tracheophyta</taxon>
        <taxon>Spermatophyta</taxon>
        <taxon>Magnoliopsida</taxon>
        <taxon>Ranunculales</taxon>
        <taxon>Papaveraceae</taxon>
        <taxon>Papaveroideae</taxon>
        <taxon>Papaver</taxon>
    </lineage>
</organism>
<name>A0AAD4T1L1_9MAGN</name>
<reference evidence="2" key="1">
    <citation type="submission" date="2022-04" db="EMBL/GenBank/DDBJ databases">
        <title>A functionally conserved STORR gene fusion in Papaver species that diverged 16.8 million years ago.</title>
        <authorList>
            <person name="Catania T."/>
        </authorList>
    </citation>
    <scope>NUCLEOTIDE SEQUENCE</scope>
    <source>
        <strain evidence="2">S-188037</strain>
    </source>
</reference>
<feature type="compositionally biased region" description="Basic and acidic residues" evidence="1">
    <location>
        <begin position="24"/>
        <end position="38"/>
    </location>
</feature>
<protein>
    <submittedName>
        <fullName evidence="2">Uncharacterized protein</fullName>
    </submittedName>
</protein>
<feature type="non-terminal residue" evidence="2">
    <location>
        <position position="72"/>
    </location>
</feature>